<proteinExistence type="inferred from homology"/>
<keyword evidence="3" id="KW-1003">Cell membrane</keyword>
<feature type="transmembrane region" description="Helical" evidence="7">
    <location>
        <begin position="381"/>
        <end position="400"/>
    </location>
</feature>
<evidence type="ECO:0000313" key="10">
    <source>
        <dbReference type="EMBL" id="GJG60030.1"/>
    </source>
</evidence>
<dbReference type="EMBL" id="BPUB01000002">
    <property type="protein sequence ID" value="GJG60030.1"/>
    <property type="molecule type" value="Genomic_DNA"/>
</dbReference>
<comment type="subcellular location">
    <subcellularLocation>
        <location evidence="1">Cell membrane</location>
        <topology evidence="1">Multi-pass membrane protein</topology>
    </subcellularLocation>
</comment>
<evidence type="ECO:0000313" key="11">
    <source>
        <dbReference type="Proteomes" id="UP000825483"/>
    </source>
</evidence>
<comment type="similarity">
    <text evidence="2">Belongs to the ABC-4 integral membrane protein family. LolC/E subfamily.</text>
</comment>
<feature type="transmembrane region" description="Helical" evidence="7">
    <location>
        <begin position="21"/>
        <end position="46"/>
    </location>
</feature>
<evidence type="ECO:0000259" key="8">
    <source>
        <dbReference type="Pfam" id="PF02687"/>
    </source>
</evidence>
<dbReference type="Pfam" id="PF02687">
    <property type="entry name" value="FtsX"/>
    <property type="match status" value="1"/>
</dbReference>
<keyword evidence="5 7" id="KW-1133">Transmembrane helix</keyword>
<dbReference type="GO" id="GO:0044874">
    <property type="term" value="P:lipoprotein localization to outer membrane"/>
    <property type="evidence" value="ECO:0007669"/>
    <property type="project" value="TreeGrafter"/>
</dbReference>
<feature type="transmembrane region" description="Helical" evidence="7">
    <location>
        <begin position="277"/>
        <end position="303"/>
    </location>
</feature>
<dbReference type="GeneID" id="72465927"/>
<keyword evidence="11" id="KW-1185">Reference proteome</keyword>
<dbReference type="InterPro" id="IPR025857">
    <property type="entry name" value="MacB_PCD"/>
</dbReference>
<evidence type="ECO:0000256" key="4">
    <source>
        <dbReference type="ARBA" id="ARBA00022692"/>
    </source>
</evidence>
<gene>
    <name evidence="10" type="ORF">PRLR5076_28810</name>
</gene>
<dbReference type="Pfam" id="PF12704">
    <property type="entry name" value="MacB_PCD"/>
    <property type="match status" value="1"/>
</dbReference>
<dbReference type="Proteomes" id="UP000825483">
    <property type="component" value="Unassembled WGS sequence"/>
</dbReference>
<feature type="domain" description="MacB-like periplasmic core" evidence="9">
    <location>
        <begin position="25"/>
        <end position="250"/>
    </location>
</feature>
<dbReference type="PANTHER" id="PTHR30489:SF0">
    <property type="entry name" value="LIPOPROTEIN-RELEASING SYSTEM TRANSMEMBRANE PROTEIN LOLE"/>
    <property type="match status" value="1"/>
</dbReference>
<evidence type="ECO:0000256" key="1">
    <source>
        <dbReference type="ARBA" id="ARBA00004651"/>
    </source>
</evidence>
<evidence type="ECO:0000256" key="7">
    <source>
        <dbReference type="SAM" id="Phobius"/>
    </source>
</evidence>
<keyword evidence="6 7" id="KW-0472">Membrane</keyword>
<evidence type="ECO:0000259" key="9">
    <source>
        <dbReference type="Pfam" id="PF12704"/>
    </source>
</evidence>
<evidence type="ECO:0000256" key="5">
    <source>
        <dbReference type="ARBA" id="ARBA00022989"/>
    </source>
</evidence>
<keyword evidence="4 7" id="KW-0812">Transmembrane</keyword>
<reference evidence="10" key="1">
    <citation type="journal article" date="2022" name="Int. J. Syst. Evol. Microbiol.">
        <title>Prevotella lacticifex sp. nov., isolated from the rumen of cows.</title>
        <authorList>
            <person name="Shinkai T."/>
            <person name="Ikeyama N."/>
            <person name="Kumagai M."/>
            <person name="Ohmori H."/>
            <person name="Sakamoto M."/>
            <person name="Ohkuma M."/>
            <person name="Mitsumori M."/>
        </authorList>
    </citation>
    <scope>NUCLEOTIDE SEQUENCE</scope>
    <source>
        <strain evidence="10">R5076</strain>
    </source>
</reference>
<feature type="domain" description="ABC3 transporter permease C-terminal" evidence="8">
    <location>
        <begin position="281"/>
        <end position="405"/>
    </location>
</feature>
<dbReference type="InterPro" id="IPR051447">
    <property type="entry name" value="Lipoprotein-release_system"/>
</dbReference>
<feature type="transmembrane region" description="Helical" evidence="7">
    <location>
        <begin position="332"/>
        <end position="353"/>
    </location>
</feature>
<dbReference type="GO" id="GO:0098797">
    <property type="term" value="C:plasma membrane protein complex"/>
    <property type="evidence" value="ECO:0007669"/>
    <property type="project" value="TreeGrafter"/>
</dbReference>
<sequence>MNFPLYIAKRYIFSKKSTHAINIISIISVLGVAVATTALVVILSGFNGFADLVASFFTNFDPQIKVQPAEGKTMKADDPKLLKLCSLPEVANSSACLEDQALAVYQDHQQMVMIKGVDDNFADLSGIKNILYGNGDYSLHAADLEYGIPGIGLAQLMGLGSQWQGYMRIYAPRRQGQLDMSDPDNAFTVDSLLSAGVVFQVKQGKYDRNYMITSLHFAQKLFRSQGEVSSMEFRLKAGEDVDKVKEKMKSLLGPSYTVKDRYEQQADTFKIMKVEKLFAYIFLTFILVIACFNIIGSLSMLIIDKKSDIITLRNLGATNKQIRRVFLFEGRMISVAGAVIGIAVGLLLCWLQQRYGIVRLGDEAGNFVINAYPISVHPVDILTIFVTVIAVGWLAVWYPVRRFTTKIE</sequence>
<dbReference type="RefSeq" id="WP_223928440.1">
    <property type="nucleotide sequence ID" value="NZ_BPTU01000002.1"/>
</dbReference>
<evidence type="ECO:0000256" key="2">
    <source>
        <dbReference type="ARBA" id="ARBA00005236"/>
    </source>
</evidence>
<evidence type="ECO:0000256" key="6">
    <source>
        <dbReference type="ARBA" id="ARBA00023136"/>
    </source>
</evidence>
<dbReference type="AlphaFoldDB" id="A0A9R1CZG4"/>
<organism evidence="10 11">
    <name type="scientific">Prevotella lacticifex</name>
    <dbReference type="NCBI Taxonomy" id="2854755"/>
    <lineage>
        <taxon>Bacteria</taxon>
        <taxon>Pseudomonadati</taxon>
        <taxon>Bacteroidota</taxon>
        <taxon>Bacteroidia</taxon>
        <taxon>Bacteroidales</taxon>
        <taxon>Prevotellaceae</taxon>
        <taxon>Prevotella</taxon>
    </lineage>
</organism>
<dbReference type="InterPro" id="IPR003838">
    <property type="entry name" value="ABC3_permease_C"/>
</dbReference>
<name>A0A9R1CZG4_9BACT</name>
<protein>
    <submittedName>
        <fullName evidence="10">Membrane protein</fullName>
    </submittedName>
</protein>
<comment type="caution">
    <text evidence="10">The sequence shown here is derived from an EMBL/GenBank/DDBJ whole genome shotgun (WGS) entry which is preliminary data.</text>
</comment>
<dbReference type="PANTHER" id="PTHR30489">
    <property type="entry name" value="LIPOPROTEIN-RELEASING SYSTEM TRANSMEMBRANE PROTEIN LOLE"/>
    <property type="match status" value="1"/>
</dbReference>
<accession>A0A9R1CZG4</accession>
<evidence type="ECO:0000256" key="3">
    <source>
        <dbReference type="ARBA" id="ARBA00022475"/>
    </source>
</evidence>